<dbReference type="InterPro" id="IPR026045">
    <property type="entry name" value="Ferric-bd"/>
</dbReference>
<keyword evidence="2" id="KW-0732">Signal</keyword>
<dbReference type="AlphaFoldDB" id="H5TBK2"/>
<dbReference type="EMBL" id="BAET01000014">
    <property type="protein sequence ID" value="GAB55679.1"/>
    <property type="molecule type" value="Genomic_DNA"/>
</dbReference>
<evidence type="ECO:0000256" key="3">
    <source>
        <dbReference type="PIRSR" id="PIRSR002825-1"/>
    </source>
</evidence>
<dbReference type="PANTHER" id="PTHR30006:SF15">
    <property type="entry name" value="IRON-UTILIZATION PERIPLASMIC PROTEIN"/>
    <property type="match status" value="1"/>
</dbReference>
<gene>
    <name evidence="4" type="primary">idiA</name>
    <name evidence="4" type="ORF">GPUN_1559</name>
</gene>
<dbReference type="STRING" id="56804.BAE46_09890"/>
<sequence length="314" mass="34553">MYSGRQEALIKPLLDKFTQQSGIAVNLVTGKGDALLSRIKAEGQFTEADVLLVADVGRLVRAKDMGLTQAIESADVTDVAKKYWVEETKQWVALTKRARPIMVRKGTFDDAPITGLEQLVGTEFINSICIRSSSNIYNQSMVSALIEIWGDEKTLAWAKGMVANFARSPKGGDRDQIKALAAGECDVAIANTYYLGGMLTSKDEDTRQVAQQIEVVWYDQGENEMGVHVNVSGAAITKYAKNKENAEKLLAYMLTETAQKWYAEVNHEYPVIEGVAVSQELASFGEFKGQTVPLTKIGENNAKALMLMDRAGWK</sequence>
<reference evidence="4 5" key="2">
    <citation type="journal article" date="2017" name="Antonie Van Leeuwenhoek">
        <title>Rhizobium rhizosphaerae sp. nov., a novel species isolated from rice rhizosphere.</title>
        <authorList>
            <person name="Zhao J.J."/>
            <person name="Zhang J."/>
            <person name="Zhang R.J."/>
            <person name="Zhang C.W."/>
            <person name="Yin H.Q."/>
            <person name="Zhang X.X."/>
        </authorList>
    </citation>
    <scope>NUCLEOTIDE SEQUENCE [LARGE SCALE GENOMIC DNA]</scope>
    <source>
        <strain evidence="4 5">ACAM 611</strain>
    </source>
</reference>
<feature type="binding site" evidence="3">
    <location>
        <position position="194"/>
    </location>
    <ligand>
        <name>Fe cation</name>
        <dbReference type="ChEBI" id="CHEBI:24875"/>
    </ligand>
</feature>
<dbReference type="Gene3D" id="3.40.190.10">
    <property type="entry name" value="Periplasmic binding protein-like II"/>
    <property type="match status" value="2"/>
</dbReference>
<keyword evidence="3" id="KW-0408">Iron</keyword>
<feature type="binding site" evidence="3">
    <location>
        <position position="193"/>
    </location>
    <ligand>
        <name>Fe cation</name>
        <dbReference type="ChEBI" id="CHEBI:24875"/>
    </ligand>
</feature>
<dbReference type="RefSeq" id="WP_006005007.1">
    <property type="nucleotide sequence ID" value="NZ_BAET01000014.1"/>
</dbReference>
<dbReference type="PIRSF" id="PIRSF002825">
    <property type="entry name" value="CfbpA"/>
    <property type="match status" value="1"/>
</dbReference>
<evidence type="ECO:0000256" key="1">
    <source>
        <dbReference type="ARBA" id="ARBA00008520"/>
    </source>
</evidence>
<protein>
    <submittedName>
        <fullName evidence="4">Iron deficiency-induced protein A</fullName>
    </submittedName>
</protein>
<dbReference type="Proteomes" id="UP000053586">
    <property type="component" value="Unassembled WGS sequence"/>
</dbReference>
<proteinExistence type="inferred from homology"/>
<dbReference type="PANTHER" id="PTHR30006">
    <property type="entry name" value="THIAMINE-BINDING PERIPLASMIC PROTEIN-RELATED"/>
    <property type="match status" value="1"/>
</dbReference>
<dbReference type="eggNOG" id="COG1840">
    <property type="taxonomic scope" value="Bacteria"/>
</dbReference>
<keyword evidence="5" id="KW-1185">Reference proteome</keyword>
<dbReference type="SUPFAM" id="SSF53850">
    <property type="entry name" value="Periplasmic binding protein-like II"/>
    <property type="match status" value="1"/>
</dbReference>
<keyword evidence="3" id="KW-0479">Metal-binding</keyword>
<dbReference type="Pfam" id="PF13531">
    <property type="entry name" value="SBP_bac_11"/>
    <property type="match status" value="1"/>
</dbReference>
<name>H5TBK2_9ALTE</name>
<dbReference type="GO" id="GO:0046872">
    <property type="term" value="F:metal ion binding"/>
    <property type="evidence" value="ECO:0007669"/>
    <property type="project" value="UniProtKB-KW"/>
</dbReference>
<comment type="similarity">
    <text evidence="1">Belongs to the bacterial solute-binding protein 1 family.</text>
</comment>
<comment type="caution">
    <text evidence="4">The sequence shown here is derived from an EMBL/GenBank/DDBJ whole genome shotgun (WGS) entry which is preliminary data.</text>
</comment>
<reference evidence="4 5" key="1">
    <citation type="journal article" date="2012" name="J. Bacteriol.">
        <title>Genome sequence of proteorhodopsin-containing sea ice bacterium Glaciecola punicea ACAM 611T.</title>
        <authorList>
            <person name="Qin Q.-L."/>
            <person name="Xie B.-B."/>
            <person name="Shu Y.-L."/>
            <person name="Rong J.-C."/>
            <person name="Zhao D.-L."/>
            <person name="Zhang X.-Y."/>
            <person name="Chen X.-L."/>
            <person name="Zhou B.-C."/>
            <person name="Zhanga Y.-Z."/>
        </authorList>
    </citation>
    <scope>NUCLEOTIDE SEQUENCE [LARGE SCALE GENOMIC DNA]</scope>
    <source>
        <strain evidence="4 5">ACAM 611</strain>
    </source>
</reference>
<dbReference type="GO" id="GO:0030288">
    <property type="term" value="C:outer membrane-bounded periplasmic space"/>
    <property type="evidence" value="ECO:0007669"/>
    <property type="project" value="TreeGrafter"/>
</dbReference>
<evidence type="ECO:0000313" key="5">
    <source>
        <dbReference type="Proteomes" id="UP000053586"/>
    </source>
</evidence>
<evidence type="ECO:0000313" key="4">
    <source>
        <dbReference type="EMBL" id="GAB55679.1"/>
    </source>
</evidence>
<evidence type="ECO:0000256" key="2">
    <source>
        <dbReference type="ARBA" id="ARBA00022729"/>
    </source>
</evidence>
<accession>H5TBK2</accession>
<organism evidence="4 5">
    <name type="scientific">Glaciecola punicea ACAM 611</name>
    <dbReference type="NCBI Taxonomy" id="1121923"/>
    <lineage>
        <taxon>Bacteria</taxon>
        <taxon>Pseudomonadati</taxon>
        <taxon>Pseudomonadota</taxon>
        <taxon>Gammaproteobacteria</taxon>
        <taxon>Alteromonadales</taxon>
        <taxon>Alteromonadaceae</taxon>
        <taxon>Glaciecola</taxon>
    </lineage>
</organism>